<comment type="caution">
    <text evidence="3">The sequence shown here is derived from an EMBL/GenBank/DDBJ whole genome shotgun (WGS) entry which is preliminary data.</text>
</comment>
<dbReference type="PROSITE" id="PS51736">
    <property type="entry name" value="RECOMBINASES_3"/>
    <property type="match status" value="1"/>
</dbReference>
<accession>A0A923S8Y7</accession>
<name>A0A923S8Y7_9FIRM</name>
<dbReference type="InterPro" id="IPR038109">
    <property type="entry name" value="DNA_bind_recomb_sf"/>
</dbReference>
<dbReference type="InterPro" id="IPR036162">
    <property type="entry name" value="Resolvase-like_N_sf"/>
</dbReference>
<sequence length="491" mass="55153">MANPNWTMADIFADEGITGTSACKRKNFLRMIRQCRKGKIDMIFAKSVSRFARKTVDTLSYTRELRSMGIPVLFEEQNINSIYPESEFLITIHGAFAQSESEGISSRVKWGKHQAMRTGKANIQYKTLLGYEKGPDGEMVVNAEQAETVRKIYELYLSGQTLRNIKETLETGGFKNLAGTTEWTTSNLRTILSDEKYCGDVLLQKTFIRDCISKKVIKNTGQLPMYLIQNHHEAIIPRERFDAVQIELARRRAQTGGTKKSAPTGMSRYSGKYALSGLLFCGECGTAYRRVVWTQHGEKRAVWRCSSRLDYGKKYCKESPTLDESPLQQAVLAAINASMSGRKVLADQLVDAMEQELAPVPGESMSLGDIERAVTELGKQFDTLLAEAANGDADEYAERFRAISTTMEELKRRKTAILSIRQEEEQISRRIHAAASAMAAATVGITEWDDGVVYQMLEKVTVLAGNRIKVTFRNGVEIEQTVDQPKRRKFA</sequence>
<evidence type="ECO:0000259" key="1">
    <source>
        <dbReference type="PROSITE" id="PS51736"/>
    </source>
</evidence>
<reference evidence="3" key="1">
    <citation type="submission" date="2020-08" db="EMBL/GenBank/DDBJ databases">
        <title>Genome public.</title>
        <authorList>
            <person name="Liu C."/>
            <person name="Sun Q."/>
        </authorList>
    </citation>
    <scope>NUCLEOTIDE SEQUENCE</scope>
    <source>
        <strain evidence="3">BX15</strain>
    </source>
</reference>
<dbReference type="InterPro" id="IPR025827">
    <property type="entry name" value="Zn_ribbon_recom_dom"/>
</dbReference>
<dbReference type="InterPro" id="IPR011109">
    <property type="entry name" value="DNA_bind_recombinase_dom"/>
</dbReference>
<protein>
    <submittedName>
        <fullName evidence="3">Recombinase family protein</fullName>
    </submittedName>
</protein>
<dbReference type="EMBL" id="JACOQI010000062">
    <property type="protein sequence ID" value="MBC5772324.1"/>
    <property type="molecule type" value="Genomic_DNA"/>
</dbReference>
<proteinExistence type="predicted"/>
<gene>
    <name evidence="3" type="ORF">H8Z83_18820</name>
</gene>
<evidence type="ECO:0000259" key="2">
    <source>
        <dbReference type="PROSITE" id="PS51737"/>
    </source>
</evidence>
<dbReference type="Pfam" id="PF13408">
    <property type="entry name" value="Zn_ribbon_recom"/>
    <property type="match status" value="1"/>
</dbReference>
<dbReference type="PANTHER" id="PTHR30461:SF23">
    <property type="entry name" value="DNA RECOMBINASE-RELATED"/>
    <property type="match status" value="1"/>
</dbReference>
<dbReference type="GO" id="GO:0000150">
    <property type="term" value="F:DNA strand exchange activity"/>
    <property type="evidence" value="ECO:0007669"/>
    <property type="project" value="InterPro"/>
</dbReference>
<feature type="domain" description="Resolvase/invertase-type recombinase catalytic" evidence="1">
    <location>
        <begin position="1"/>
        <end position="119"/>
    </location>
</feature>
<dbReference type="InterPro" id="IPR050639">
    <property type="entry name" value="SSR_resolvase"/>
</dbReference>
<dbReference type="InterPro" id="IPR006119">
    <property type="entry name" value="Resolv_N"/>
</dbReference>
<dbReference type="PROSITE" id="PS51737">
    <property type="entry name" value="RECOMBINASE_DNA_BIND"/>
    <property type="match status" value="1"/>
</dbReference>
<dbReference type="Proteomes" id="UP000620327">
    <property type="component" value="Unassembled WGS sequence"/>
</dbReference>
<dbReference type="PANTHER" id="PTHR30461">
    <property type="entry name" value="DNA-INVERTASE FROM LAMBDOID PROPHAGE"/>
    <property type="match status" value="1"/>
</dbReference>
<dbReference type="CDD" id="cd00338">
    <property type="entry name" value="Ser_Recombinase"/>
    <property type="match status" value="1"/>
</dbReference>
<dbReference type="Gene3D" id="3.40.50.1390">
    <property type="entry name" value="Resolvase, N-terminal catalytic domain"/>
    <property type="match status" value="1"/>
</dbReference>
<dbReference type="Pfam" id="PF07508">
    <property type="entry name" value="Recombinase"/>
    <property type="match status" value="1"/>
</dbReference>
<organism evidence="3 4">
    <name type="scientific">Dysosmobacter segnis</name>
    <dbReference type="NCBI Taxonomy" id="2763042"/>
    <lineage>
        <taxon>Bacteria</taxon>
        <taxon>Bacillati</taxon>
        <taxon>Bacillota</taxon>
        <taxon>Clostridia</taxon>
        <taxon>Eubacteriales</taxon>
        <taxon>Oscillospiraceae</taxon>
        <taxon>Dysosmobacter</taxon>
    </lineage>
</organism>
<dbReference type="SMART" id="SM00857">
    <property type="entry name" value="Resolvase"/>
    <property type="match status" value="1"/>
</dbReference>
<keyword evidence="4" id="KW-1185">Reference proteome</keyword>
<feature type="domain" description="Recombinase" evidence="2">
    <location>
        <begin position="128"/>
        <end position="254"/>
    </location>
</feature>
<dbReference type="Pfam" id="PF00239">
    <property type="entry name" value="Resolvase"/>
    <property type="match status" value="1"/>
</dbReference>
<dbReference type="GO" id="GO:0003677">
    <property type="term" value="F:DNA binding"/>
    <property type="evidence" value="ECO:0007669"/>
    <property type="project" value="InterPro"/>
</dbReference>
<dbReference type="AlphaFoldDB" id="A0A923S8Y7"/>
<evidence type="ECO:0000313" key="4">
    <source>
        <dbReference type="Proteomes" id="UP000620327"/>
    </source>
</evidence>
<evidence type="ECO:0000313" key="3">
    <source>
        <dbReference type="EMBL" id="MBC5772324.1"/>
    </source>
</evidence>
<dbReference type="SUPFAM" id="SSF53041">
    <property type="entry name" value="Resolvase-like"/>
    <property type="match status" value="1"/>
</dbReference>
<dbReference type="Gene3D" id="3.90.1750.20">
    <property type="entry name" value="Putative Large Serine Recombinase, Chain B, Domain 2"/>
    <property type="match status" value="1"/>
</dbReference>